<dbReference type="GeneID" id="63690419"/>
<sequence length="554" mass="61731">MTTLQVPTPAYAQSLLSSRSSSPSSGGEKTTTVILEPGTQPDYVYDNALPPWRAAIRRWVVKSLRWESECIANMQRVVRRPWLDTYFVYTSTLGTHTFFMTVLPAFFFFGYPTCGRGLVQILSFGVYTSTFVKDSICSPRPYTPPVTRLTIGTHHLEYGFPSTHSTNSLSVALYIFTLCLSLPPWGLAITSALLSFYIFSIVYGRLYCAMHSFTDCIAGCLIGTLIWSIQWAWQDRIEQFMAIKGPLGKPRSEPRSEWSCTVPTITILMGLLLINQHPEPVDDCPCFEDAIAFVSVVMGTTLGRWHGSQAGLDAESGFFHSLTPGWQLANLNDWLTFFGFALLKMLVGIAAIFLWRLVMKTVLLAMLPPFYRIISHVVTLPTRRFYTPATQYTSVPQENGLHLTPSLIDIPTSEPGPKHSLHASIASGSIAKQRGAQNGREKWPAPVNDVEISTDRFNVVKHYDASVITKVVVYAGIGWISSEMLPAMFEIFGWGVKSGGRQWFAICLSTRSGSSSLRFAGDGHTVWRRIGNLLHQAGYNGWLVHVFVRICTHG</sequence>
<keyword evidence="12" id="KW-1185">Reference proteome</keyword>
<reference evidence="11 12" key="1">
    <citation type="journal article" date="2012" name="Science">
        <title>The Paleozoic origin of enzymatic lignin decomposition reconstructed from 31 fungal genomes.</title>
        <authorList>
            <person name="Floudas D."/>
            <person name="Binder M."/>
            <person name="Riley R."/>
            <person name="Barry K."/>
            <person name="Blanchette R.A."/>
            <person name="Henrissat B."/>
            <person name="Martinez A.T."/>
            <person name="Otillar R."/>
            <person name="Spatafora J.W."/>
            <person name="Yadav J.S."/>
            <person name="Aerts A."/>
            <person name="Benoit I."/>
            <person name="Boyd A."/>
            <person name="Carlson A."/>
            <person name="Copeland A."/>
            <person name="Coutinho P.M."/>
            <person name="de Vries R.P."/>
            <person name="Ferreira P."/>
            <person name="Findley K."/>
            <person name="Foster B."/>
            <person name="Gaskell J."/>
            <person name="Glotzer D."/>
            <person name="Gorecki P."/>
            <person name="Heitman J."/>
            <person name="Hesse C."/>
            <person name="Hori C."/>
            <person name="Igarashi K."/>
            <person name="Jurgens J.A."/>
            <person name="Kallen N."/>
            <person name="Kersten P."/>
            <person name="Kohler A."/>
            <person name="Kuees U."/>
            <person name="Kumar T.K.A."/>
            <person name="Kuo A."/>
            <person name="LaButti K."/>
            <person name="Larrondo L.F."/>
            <person name="Lindquist E."/>
            <person name="Ling A."/>
            <person name="Lombard V."/>
            <person name="Lucas S."/>
            <person name="Lundell T."/>
            <person name="Martin R."/>
            <person name="McLaughlin D.J."/>
            <person name="Morgenstern I."/>
            <person name="Morin E."/>
            <person name="Murat C."/>
            <person name="Nagy L.G."/>
            <person name="Nolan M."/>
            <person name="Ohm R.A."/>
            <person name="Patyshakuliyeva A."/>
            <person name="Rokas A."/>
            <person name="Ruiz-Duenas F.J."/>
            <person name="Sabat G."/>
            <person name="Salamov A."/>
            <person name="Samejima M."/>
            <person name="Schmutz J."/>
            <person name="Slot J.C."/>
            <person name="St John F."/>
            <person name="Stenlid J."/>
            <person name="Sun H."/>
            <person name="Sun S."/>
            <person name="Syed K."/>
            <person name="Tsang A."/>
            <person name="Wiebenga A."/>
            <person name="Young D."/>
            <person name="Pisabarro A."/>
            <person name="Eastwood D.C."/>
            <person name="Martin F."/>
            <person name="Cullen D."/>
            <person name="Grigoriev I.V."/>
            <person name="Hibbett D.S."/>
        </authorList>
    </citation>
    <scope>NUCLEOTIDE SEQUENCE [LARGE SCALE GENOMIC DNA]</scope>
    <source>
        <strain evidence="11 12">DJM-731 SS1</strain>
    </source>
</reference>
<proteinExistence type="inferred from homology"/>
<evidence type="ECO:0000256" key="5">
    <source>
        <dbReference type="ARBA" id="ARBA00022989"/>
    </source>
</evidence>
<dbReference type="Proteomes" id="UP000030653">
    <property type="component" value="Unassembled WGS sequence"/>
</dbReference>
<dbReference type="Pfam" id="PF01569">
    <property type="entry name" value="PAP2"/>
    <property type="match status" value="1"/>
</dbReference>
<evidence type="ECO:0000256" key="3">
    <source>
        <dbReference type="ARBA" id="ARBA00022801"/>
    </source>
</evidence>
<dbReference type="RefSeq" id="XP_040626270.1">
    <property type="nucleotide sequence ID" value="XM_040775357.1"/>
</dbReference>
<evidence type="ECO:0000256" key="6">
    <source>
        <dbReference type="ARBA" id="ARBA00023136"/>
    </source>
</evidence>
<gene>
    <name evidence="11" type="ORF">DACRYDRAFT_56129</name>
</gene>
<name>M5G6I0_DACPD</name>
<keyword evidence="5 9" id="KW-1133">Transmembrane helix</keyword>
<dbReference type="AlphaFoldDB" id="M5G6I0"/>
<dbReference type="GO" id="GO:0004601">
    <property type="term" value="F:peroxidase activity"/>
    <property type="evidence" value="ECO:0007669"/>
    <property type="project" value="UniProtKB-KW"/>
</dbReference>
<evidence type="ECO:0000256" key="4">
    <source>
        <dbReference type="ARBA" id="ARBA00022824"/>
    </source>
</evidence>
<evidence type="ECO:0000256" key="8">
    <source>
        <dbReference type="SAM" id="MobiDB-lite"/>
    </source>
</evidence>
<evidence type="ECO:0000313" key="12">
    <source>
        <dbReference type="Proteomes" id="UP000030653"/>
    </source>
</evidence>
<keyword evidence="6 9" id="KW-0472">Membrane</keyword>
<feature type="transmembrane region" description="Helical" evidence="9">
    <location>
        <begin position="171"/>
        <end position="204"/>
    </location>
</feature>
<feature type="transmembrane region" description="Helical" evidence="9">
    <location>
        <begin position="86"/>
        <end position="109"/>
    </location>
</feature>
<dbReference type="SMART" id="SM00014">
    <property type="entry name" value="acidPPc"/>
    <property type="match status" value="1"/>
</dbReference>
<feature type="transmembrane region" description="Helical" evidence="9">
    <location>
        <begin position="334"/>
        <end position="358"/>
    </location>
</feature>
<feature type="compositionally biased region" description="Low complexity" evidence="8">
    <location>
        <begin position="14"/>
        <end position="25"/>
    </location>
</feature>
<dbReference type="EMBL" id="JH795870">
    <property type="protein sequence ID" value="EJT99372.1"/>
    <property type="molecule type" value="Genomic_DNA"/>
</dbReference>
<dbReference type="SUPFAM" id="SSF48317">
    <property type="entry name" value="Acid phosphatase/Vanadium-dependent haloperoxidase"/>
    <property type="match status" value="1"/>
</dbReference>
<evidence type="ECO:0000256" key="2">
    <source>
        <dbReference type="ARBA" id="ARBA00022692"/>
    </source>
</evidence>
<evidence type="ECO:0000256" key="9">
    <source>
        <dbReference type="SAM" id="Phobius"/>
    </source>
</evidence>
<keyword evidence="2 9" id="KW-0812">Transmembrane</keyword>
<accession>M5G6I0</accession>
<dbReference type="InterPro" id="IPR000326">
    <property type="entry name" value="PAP2/HPO"/>
</dbReference>
<keyword evidence="4" id="KW-0256">Endoplasmic reticulum</keyword>
<feature type="domain" description="Phosphatidic acid phosphatase type 2/haloperoxidase" evidence="10">
    <location>
        <begin position="116"/>
        <end position="231"/>
    </location>
</feature>
<comment type="subcellular location">
    <subcellularLocation>
        <location evidence="1">Endoplasmic reticulum membrane</location>
        <topology evidence="1">Multi-pass membrane protein</topology>
    </subcellularLocation>
</comment>
<dbReference type="InterPro" id="IPR036938">
    <property type="entry name" value="PAP2/HPO_sf"/>
</dbReference>
<evidence type="ECO:0000256" key="1">
    <source>
        <dbReference type="ARBA" id="ARBA00004477"/>
    </source>
</evidence>
<dbReference type="OrthoDB" id="301434at2759"/>
<dbReference type="Gene3D" id="1.20.144.10">
    <property type="entry name" value="Phosphatidic acid phosphatase type 2/haloperoxidase"/>
    <property type="match status" value="1"/>
</dbReference>
<dbReference type="GO" id="GO:0005789">
    <property type="term" value="C:endoplasmic reticulum membrane"/>
    <property type="evidence" value="ECO:0007669"/>
    <property type="project" value="UniProtKB-SubCell"/>
</dbReference>
<keyword evidence="3" id="KW-0378">Hydrolase</keyword>
<protein>
    <submittedName>
        <fullName evidence="11">Acid phosphatase/Vanadium-dependent haloperoxidase</fullName>
    </submittedName>
</protein>
<feature type="region of interest" description="Disordered" evidence="8">
    <location>
        <begin position="14"/>
        <end position="33"/>
    </location>
</feature>
<keyword evidence="11" id="KW-0575">Peroxidase</keyword>
<dbReference type="CDD" id="cd03388">
    <property type="entry name" value="PAP2_SPPase1"/>
    <property type="match status" value="1"/>
</dbReference>
<dbReference type="GO" id="GO:0042392">
    <property type="term" value="F:sphingosine-1-phosphate phosphatase activity"/>
    <property type="evidence" value="ECO:0007669"/>
    <property type="project" value="TreeGrafter"/>
</dbReference>
<dbReference type="STRING" id="1858805.M5G6I0"/>
<comment type="similarity">
    <text evidence="7">Belongs to the type 2 lipid phosphate phosphatase family.</text>
</comment>
<evidence type="ECO:0000259" key="10">
    <source>
        <dbReference type="SMART" id="SM00014"/>
    </source>
</evidence>
<dbReference type="HOGENOM" id="CLU_019266_0_0_1"/>
<dbReference type="PANTHER" id="PTHR14969">
    <property type="entry name" value="SPHINGOSINE-1-PHOSPHATE PHOSPHOHYDROLASE"/>
    <property type="match status" value="1"/>
</dbReference>
<organism evidence="11 12">
    <name type="scientific">Dacryopinax primogenitus (strain DJM 731)</name>
    <name type="common">Brown rot fungus</name>
    <dbReference type="NCBI Taxonomy" id="1858805"/>
    <lineage>
        <taxon>Eukaryota</taxon>
        <taxon>Fungi</taxon>
        <taxon>Dikarya</taxon>
        <taxon>Basidiomycota</taxon>
        <taxon>Agaricomycotina</taxon>
        <taxon>Dacrymycetes</taxon>
        <taxon>Dacrymycetales</taxon>
        <taxon>Dacrymycetaceae</taxon>
        <taxon>Dacryopinax</taxon>
    </lineage>
</organism>
<evidence type="ECO:0000256" key="7">
    <source>
        <dbReference type="ARBA" id="ARBA00038324"/>
    </source>
</evidence>
<keyword evidence="11" id="KW-0560">Oxidoreductase</keyword>
<evidence type="ECO:0000313" key="11">
    <source>
        <dbReference type="EMBL" id="EJT99372.1"/>
    </source>
</evidence>
<dbReference type="OMA" id="ADDCPCY"/>
<dbReference type="PANTHER" id="PTHR14969:SF28">
    <property type="entry name" value="DIHYDROSPHINGOSINE 1-PHOSPHATE PHOSPHATASE LCB3-RELATED"/>
    <property type="match status" value="1"/>
</dbReference>